<dbReference type="AlphaFoldDB" id="A0A1F7FBE6"/>
<evidence type="ECO:0000313" key="2">
    <source>
        <dbReference type="EMBL" id="OGK03852.1"/>
    </source>
</evidence>
<organism evidence="2 3">
    <name type="scientific">Candidatus Raymondbacteria bacterium RIFOXYD12_FULL_49_13</name>
    <dbReference type="NCBI Taxonomy" id="1817890"/>
    <lineage>
        <taxon>Bacteria</taxon>
        <taxon>Raymondiibacteriota</taxon>
    </lineage>
</organism>
<dbReference type="Proteomes" id="UP000179243">
    <property type="component" value="Unassembled WGS sequence"/>
</dbReference>
<protein>
    <recommendedName>
        <fullName evidence="4">SbsA Ig-like domain-containing protein</fullName>
    </recommendedName>
</protein>
<proteinExistence type="predicted"/>
<gene>
    <name evidence="2" type="ORF">A2519_02365</name>
</gene>
<name>A0A1F7FBE6_UNCRA</name>
<sequence>MKLALVLFMLSLFILPGAAQCGKSWVYIGKYTGDNDTVKLNLKDHISGFYSKSIKAVSITLRFWNPAVMDFGEEIAPAHINYSSDGMLVVTGVKKHKGKEYLLILNDVRTVAAN</sequence>
<evidence type="ECO:0000256" key="1">
    <source>
        <dbReference type="SAM" id="SignalP"/>
    </source>
</evidence>
<dbReference type="EMBL" id="MFYX01000081">
    <property type="protein sequence ID" value="OGK03852.1"/>
    <property type="molecule type" value="Genomic_DNA"/>
</dbReference>
<reference evidence="2 3" key="1">
    <citation type="journal article" date="2016" name="Nat. Commun.">
        <title>Thousands of microbial genomes shed light on interconnected biogeochemical processes in an aquifer system.</title>
        <authorList>
            <person name="Anantharaman K."/>
            <person name="Brown C.T."/>
            <person name="Hug L.A."/>
            <person name="Sharon I."/>
            <person name="Castelle C.J."/>
            <person name="Probst A.J."/>
            <person name="Thomas B.C."/>
            <person name="Singh A."/>
            <person name="Wilkins M.J."/>
            <person name="Karaoz U."/>
            <person name="Brodie E.L."/>
            <person name="Williams K.H."/>
            <person name="Hubbard S.S."/>
            <person name="Banfield J.F."/>
        </authorList>
    </citation>
    <scope>NUCLEOTIDE SEQUENCE [LARGE SCALE GENOMIC DNA]</scope>
</reference>
<feature type="chain" id="PRO_5009528569" description="SbsA Ig-like domain-containing protein" evidence="1">
    <location>
        <begin position="20"/>
        <end position="114"/>
    </location>
</feature>
<evidence type="ECO:0000313" key="3">
    <source>
        <dbReference type="Proteomes" id="UP000179243"/>
    </source>
</evidence>
<keyword evidence="1" id="KW-0732">Signal</keyword>
<accession>A0A1F7FBE6</accession>
<evidence type="ECO:0008006" key="4">
    <source>
        <dbReference type="Google" id="ProtNLM"/>
    </source>
</evidence>
<comment type="caution">
    <text evidence="2">The sequence shown here is derived from an EMBL/GenBank/DDBJ whole genome shotgun (WGS) entry which is preliminary data.</text>
</comment>
<feature type="signal peptide" evidence="1">
    <location>
        <begin position="1"/>
        <end position="19"/>
    </location>
</feature>